<evidence type="ECO:0000256" key="2">
    <source>
        <dbReference type="ARBA" id="ARBA00022723"/>
    </source>
</evidence>
<dbReference type="RefSeq" id="WP_378976652.1">
    <property type="nucleotide sequence ID" value="NZ_JBHRVD010000001.1"/>
</dbReference>
<proteinExistence type="inferred from homology"/>
<dbReference type="InterPro" id="IPR036264">
    <property type="entry name" value="Bact_exopeptidase_dim_dom"/>
</dbReference>
<organism evidence="5 6">
    <name type="scientific">Mesorhizobium cantuariense</name>
    <dbReference type="NCBI Taxonomy" id="1300275"/>
    <lineage>
        <taxon>Bacteria</taxon>
        <taxon>Pseudomonadati</taxon>
        <taxon>Pseudomonadota</taxon>
        <taxon>Alphaproteobacteria</taxon>
        <taxon>Hyphomicrobiales</taxon>
        <taxon>Phyllobacteriaceae</taxon>
        <taxon>Mesorhizobium</taxon>
    </lineage>
</organism>
<keyword evidence="2" id="KW-0479">Metal-binding</keyword>
<dbReference type="Proteomes" id="UP001595648">
    <property type="component" value="Unassembled WGS sequence"/>
</dbReference>
<reference evidence="6" key="1">
    <citation type="journal article" date="2019" name="Int. J. Syst. Evol. Microbiol.">
        <title>The Global Catalogue of Microorganisms (GCM) 10K type strain sequencing project: providing services to taxonomists for standard genome sequencing and annotation.</title>
        <authorList>
            <consortium name="The Broad Institute Genomics Platform"/>
            <consortium name="The Broad Institute Genome Sequencing Center for Infectious Disease"/>
            <person name="Wu L."/>
            <person name="Ma J."/>
        </authorList>
    </citation>
    <scope>NUCLEOTIDE SEQUENCE [LARGE SCALE GENOMIC DNA]</scope>
    <source>
        <strain evidence="6">ICMP 19515</strain>
    </source>
</reference>
<keyword evidence="3" id="KW-0378">Hydrolase</keyword>
<dbReference type="PANTHER" id="PTHR32494:SF19">
    <property type="entry name" value="ALLANTOATE DEIMINASE-RELATED"/>
    <property type="match status" value="1"/>
</dbReference>
<name>A0ABV7MFN9_9HYPH</name>
<dbReference type="EMBL" id="JBHRVD010000001">
    <property type="protein sequence ID" value="MFC3320572.1"/>
    <property type="molecule type" value="Genomic_DNA"/>
</dbReference>
<evidence type="ECO:0000256" key="1">
    <source>
        <dbReference type="ARBA" id="ARBA00006153"/>
    </source>
</evidence>
<evidence type="ECO:0000313" key="6">
    <source>
        <dbReference type="Proteomes" id="UP001595648"/>
    </source>
</evidence>
<protein>
    <submittedName>
        <fullName evidence="5">Uncharacterized protein</fullName>
    </submittedName>
</protein>
<dbReference type="SUPFAM" id="SSF55031">
    <property type="entry name" value="Bacterial exopeptidase dimerisation domain"/>
    <property type="match status" value="1"/>
</dbReference>
<comment type="caution">
    <text evidence="5">The sequence shown here is derived from an EMBL/GenBank/DDBJ whole genome shotgun (WGS) entry which is preliminary data.</text>
</comment>
<feature type="region of interest" description="Disordered" evidence="4">
    <location>
        <begin position="94"/>
        <end position="113"/>
    </location>
</feature>
<evidence type="ECO:0000256" key="3">
    <source>
        <dbReference type="ARBA" id="ARBA00022801"/>
    </source>
</evidence>
<keyword evidence="6" id="KW-1185">Reference proteome</keyword>
<gene>
    <name evidence="5" type="ORF">ACFOJ9_01705</name>
</gene>
<evidence type="ECO:0000313" key="5">
    <source>
        <dbReference type="EMBL" id="MFC3320572.1"/>
    </source>
</evidence>
<dbReference type="InterPro" id="IPR010158">
    <property type="entry name" value="Amidase_Cbmase"/>
</dbReference>
<dbReference type="Gene3D" id="3.30.70.360">
    <property type="match status" value="1"/>
</dbReference>
<dbReference type="PANTHER" id="PTHR32494">
    <property type="entry name" value="ALLANTOATE DEIMINASE-RELATED"/>
    <property type="match status" value="1"/>
</dbReference>
<evidence type="ECO:0000256" key="4">
    <source>
        <dbReference type="SAM" id="MobiDB-lite"/>
    </source>
</evidence>
<comment type="similarity">
    <text evidence="1">Belongs to the peptidase M20 family.</text>
</comment>
<accession>A0ABV7MFN9</accession>
<sequence length="113" mass="12165">MFHGVQNHAGTTRIAIRKDAGVAAATLAMAIAERFPDVAGPRSVWTTGRITLEPGALSIIPGRAEMLFQFRDSEMPVLERLDAVLRDLVEETANKSKRCAQAPFPRSSGGASM</sequence>